<evidence type="ECO:0000313" key="2">
    <source>
        <dbReference type="Proteomes" id="UP001275315"/>
    </source>
</evidence>
<gene>
    <name evidence="1" type="ORF">RWD45_19035</name>
</gene>
<name>A0ABU5CV45_9BACI</name>
<protein>
    <submittedName>
        <fullName evidence="1">YugN family protein</fullName>
    </submittedName>
</protein>
<organism evidence="1 2">
    <name type="scientific">Paracerasibacillus soli</name>
    <dbReference type="NCBI Taxonomy" id="480284"/>
    <lineage>
        <taxon>Bacteria</taxon>
        <taxon>Bacillati</taxon>
        <taxon>Bacillota</taxon>
        <taxon>Bacilli</taxon>
        <taxon>Bacillales</taxon>
        <taxon>Bacillaceae</taxon>
        <taxon>Paracerasibacillus</taxon>
    </lineage>
</organism>
<dbReference type="InterPro" id="IPR014967">
    <property type="entry name" value="Uncharacterised_YugN-like"/>
</dbReference>
<evidence type="ECO:0000313" key="1">
    <source>
        <dbReference type="EMBL" id="MDY0410256.1"/>
    </source>
</evidence>
<sequence length="139" mass="16181">MIKLQTELEGKQAYFGHMQNLLREYGFVISGNWEYDKGKFDAVLWRDQGETIYLRLPFDVLSGALDHHDAFIQFRTPYVIKHIVHVGLDRDENSLLSATGFSQFQEPLDRDGNIIKENKWEQAGLQTIQNVIYKMEKSS</sequence>
<accession>A0ABU5CV45</accession>
<dbReference type="RefSeq" id="WP_320381129.1">
    <property type="nucleotide sequence ID" value="NZ_JAWDIQ010000003.1"/>
</dbReference>
<comment type="caution">
    <text evidence="1">The sequence shown here is derived from an EMBL/GenBank/DDBJ whole genome shotgun (WGS) entry which is preliminary data.</text>
</comment>
<reference evidence="1 2" key="1">
    <citation type="submission" date="2023-10" db="EMBL/GenBank/DDBJ databases">
        <title>Virgibacillus soli CC-YMP-6 genome.</title>
        <authorList>
            <person name="Miliotis G."/>
            <person name="Sengupta P."/>
            <person name="Hameed A."/>
            <person name="Chuvochina M."/>
            <person name="Mcdonagh F."/>
            <person name="Simpson A.C."/>
            <person name="Singh N.K."/>
            <person name="Rekha P.D."/>
            <person name="Raman K."/>
            <person name="Hugenholtz P."/>
            <person name="Venkateswaran K."/>
        </authorList>
    </citation>
    <scope>NUCLEOTIDE SEQUENCE [LARGE SCALE GENOMIC DNA]</scope>
    <source>
        <strain evidence="1 2">CC-YMP-6</strain>
    </source>
</reference>
<dbReference type="Proteomes" id="UP001275315">
    <property type="component" value="Unassembled WGS sequence"/>
</dbReference>
<dbReference type="Gene3D" id="3.30.310.100">
    <property type="entry name" value="YugN-like"/>
    <property type="match status" value="1"/>
</dbReference>
<dbReference type="Pfam" id="PF08868">
    <property type="entry name" value="YugN"/>
    <property type="match status" value="1"/>
</dbReference>
<dbReference type="SUPFAM" id="SSF160755">
    <property type="entry name" value="YugN-like"/>
    <property type="match status" value="1"/>
</dbReference>
<keyword evidence="2" id="KW-1185">Reference proteome</keyword>
<proteinExistence type="predicted"/>
<dbReference type="EMBL" id="JAWDIQ010000003">
    <property type="protein sequence ID" value="MDY0410256.1"/>
    <property type="molecule type" value="Genomic_DNA"/>
</dbReference>
<dbReference type="InterPro" id="IPR036491">
    <property type="entry name" value="YugN-like_sf"/>
</dbReference>